<feature type="region of interest" description="Disordered" evidence="3">
    <location>
        <begin position="536"/>
        <end position="555"/>
    </location>
</feature>
<feature type="compositionally biased region" description="Basic residues" evidence="3">
    <location>
        <begin position="536"/>
        <end position="553"/>
    </location>
</feature>
<dbReference type="Proteomes" id="UP000829999">
    <property type="component" value="Chromosome 12"/>
</dbReference>
<name>A0A9R0DUP5_SPOFR</name>
<dbReference type="GO" id="GO:0010133">
    <property type="term" value="P:L-proline catabolic process to L-glutamate"/>
    <property type="evidence" value="ECO:0007669"/>
    <property type="project" value="TreeGrafter"/>
</dbReference>
<organism evidence="5 6">
    <name type="scientific">Spodoptera frugiperda</name>
    <name type="common">Fall armyworm</name>
    <dbReference type="NCBI Taxonomy" id="7108"/>
    <lineage>
        <taxon>Eukaryota</taxon>
        <taxon>Metazoa</taxon>
        <taxon>Ecdysozoa</taxon>
        <taxon>Arthropoda</taxon>
        <taxon>Hexapoda</taxon>
        <taxon>Insecta</taxon>
        <taxon>Pterygota</taxon>
        <taxon>Neoptera</taxon>
        <taxon>Endopterygota</taxon>
        <taxon>Lepidoptera</taxon>
        <taxon>Glossata</taxon>
        <taxon>Ditrysia</taxon>
        <taxon>Noctuoidea</taxon>
        <taxon>Noctuidae</taxon>
        <taxon>Amphipyrinae</taxon>
        <taxon>Spodoptera</taxon>
    </lineage>
</organism>
<evidence type="ECO:0000256" key="1">
    <source>
        <dbReference type="ARBA" id="ARBA00023002"/>
    </source>
</evidence>
<dbReference type="PANTHER" id="PTHR42862">
    <property type="entry name" value="DELTA-1-PYRROLINE-5-CARBOXYLATE DEHYDROGENASE 1, ISOFORM A-RELATED"/>
    <property type="match status" value="1"/>
</dbReference>
<dbReference type="Gene3D" id="3.40.309.10">
    <property type="entry name" value="Aldehyde Dehydrogenase, Chain A, domain 2"/>
    <property type="match status" value="1"/>
</dbReference>
<evidence type="ECO:0000256" key="3">
    <source>
        <dbReference type="SAM" id="MobiDB-lite"/>
    </source>
</evidence>
<protein>
    <submittedName>
        <fullName evidence="6">Delta-1-pyrroline-5-carboxylate dehydrogenase, mitochondrial isoform X1</fullName>
    </submittedName>
</protein>
<dbReference type="PANTHER" id="PTHR42862:SF1">
    <property type="entry name" value="DELTA-1-PYRROLINE-5-CARBOXYLATE DEHYDROGENASE 2, ISOFORM A-RELATED"/>
    <property type="match status" value="1"/>
</dbReference>
<dbReference type="GO" id="GO:0003842">
    <property type="term" value="F:L-glutamate gamma-semialdehyde dehydrogenase activity"/>
    <property type="evidence" value="ECO:0007669"/>
    <property type="project" value="TreeGrafter"/>
</dbReference>
<keyword evidence="1" id="KW-0560">Oxidoreductase</keyword>
<dbReference type="RefSeq" id="XP_050553499.1">
    <property type="nucleotide sequence ID" value="XM_050697542.1"/>
</dbReference>
<dbReference type="InterPro" id="IPR016162">
    <property type="entry name" value="Ald_DH_N"/>
</dbReference>
<proteinExistence type="predicted"/>
<reference evidence="6" key="1">
    <citation type="submission" date="2025-08" db="UniProtKB">
        <authorList>
            <consortium name="RefSeq"/>
        </authorList>
    </citation>
    <scope>IDENTIFICATION</scope>
    <source>
        <tissue evidence="6">Whole larval tissue</tissue>
    </source>
</reference>
<dbReference type="InterPro" id="IPR016161">
    <property type="entry name" value="Ald_DH/histidinol_DH"/>
</dbReference>
<dbReference type="Pfam" id="PF00171">
    <property type="entry name" value="Aldedh"/>
    <property type="match status" value="1"/>
</dbReference>
<dbReference type="GeneID" id="118262584"/>
<evidence type="ECO:0000313" key="5">
    <source>
        <dbReference type="Proteomes" id="UP000829999"/>
    </source>
</evidence>
<dbReference type="InterPro" id="IPR015590">
    <property type="entry name" value="Aldehyde_DH_dom"/>
</dbReference>
<dbReference type="AlphaFoldDB" id="A0A9R0DUP5"/>
<gene>
    <name evidence="6" type="primary">LOC118262584</name>
</gene>
<sequence length="626" mass="68293">MILTRRRSMLRSASVELRVACRPRGMSRAARSARPASALQPQCAVYPRAPRNERVLEHCVGTKERECLAHELTMLTRNPDTIPIVLSPDTPSYGDCCSQMMPFDHQLVAAYFHRASPATITQAIELATACQPSWERTSVDERCGVLERATDLLAGVFRQRVIAAAMIGQGMTAIQAELNVCQLIDYLRFGCYFMRELTRNKSLIDGGDDAINHNQYHGLEGFWAAITPYNSLAYAAQLAIMPTIIGNCVVWKPSDHSVLACYRVFECLQCAGLPPGVINFVPADEKCFLEAVCSNTDLAGISFGGTTRTLEHIWRTVGAHIDKYLRFPRIVGTGSGKNFHVVHSSANLANAVACTARAAFEMAGQKSSSCSRVFVAQSVLDRFTQCLAQVAQSLVVCHPLDYRCFMSALASQDAYDKVYGFLERACRDSAVRLVCGGRTDRGVGYFVEPTVYVVPEPTHELMCEELRGPVLAVCGFPDDDREALVWAVAQTQYAITGSIFARSSGCAGHALGAVGGGRAARVLGRALPQRALLRGHARPAGRRRHAQVRRRRGQGGVHVVPAAVRDGALHPRGAARVHGRHVLVHGRDAARGRAQVTLGHSLCCSVKSHEGNKTLATMFSKYFIAI</sequence>
<dbReference type="Gene3D" id="3.40.605.10">
    <property type="entry name" value="Aldehyde Dehydrogenase, Chain A, domain 1"/>
    <property type="match status" value="1"/>
</dbReference>
<dbReference type="OrthoDB" id="310895at2759"/>
<feature type="domain" description="Aldehyde dehydrogenase" evidence="4">
    <location>
        <begin position="100"/>
        <end position="508"/>
    </location>
</feature>
<keyword evidence="2" id="KW-0520">NAD</keyword>
<accession>A0A9R0DUP5</accession>
<dbReference type="GO" id="GO:0005759">
    <property type="term" value="C:mitochondrial matrix"/>
    <property type="evidence" value="ECO:0007669"/>
    <property type="project" value="TreeGrafter"/>
</dbReference>
<keyword evidence="5" id="KW-1185">Reference proteome</keyword>
<evidence type="ECO:0000259" key="4">
    <source>
        <dbReference type="Pfam" id="PF00171"/>
    </source>
</evidence>
<dbReference type="InterPro" id="IPR016163">
    <property type="entry name" value="Ald_DH_C"/>
</dbReference>
<dbReference type="InterPro" id="IPR050485">
    <property type="entry name" value="Proline_metab_enzyme"/>
</dbReference>
<dbReference type="SUPFAM" id="SSF53720">
    <property type="entry name" value="ALDH-like"/>
    <property type="match status" value="1"/>
</dbReference>
<evidence type="ECO:0000313" key="6">
    <source>
        <dbReference type="RefSeq" id="XP_050553499.1"/>
    </source>
</evidence>
<evidence type="ECO:0000256" key="2">
    <source>
        <dbReference type="ARBA" id="ARBA00023027"/>
    </source>
</evidence>